<dbReference type="PRINTS" id="PR00298">
    <property type="entry name" value="CHAPERONIN60"/>
</dbReference>
<feature type="binding site" evidence="7">
    <location>
        <begin position="87"/>
        <end position="91"/>
    </location>
    <ligand>
        <name>ATP</name>
        <dbReference type="ChEBI" id="CHEBI:30616"/>
    </ligand>
</feature>
<dbReference type="GO" id="GO:0051082">
    <property type="term" value="F:unfolded protein binding"/>
    <property type="evidence" value="ECO:0007669"/>
    <property type="project" value="UniProtKB-UniRule"/>
</dbReference>
<dbReference type="GO" id="GO:0140662">
    <property type="term" value="F:ATP-dependent protein folding chaperone"/>
    <property type="evidence" value="ECO:0007669"/>
    <property type="project" value="InterPro"/>
</dbReference>
<protein>
    <recommendedName>
        <fullName evidence="7">Chaperonin GroEL</fullName>
        <ecNumber evidence="7">5.6.1.7</ecNumber>
    </recommendedName>
    <alternativeName>
        <fullName evidence="7">60 kDa chaperonin</fullName>
    </alternativeName>
    <alternativeName>
        <fullName evidence="7">Chaperonin-60</fullName>
        <shortName evidence="7">Cpn60</shortName>
    </alternativeName>
</protein>
<dbReference type="InterPro" id="IPR002423">
    <property type="entry name" value="Cpn60/GroEL/TCP-1"/>
</dbReference>
<reference evidence="10 11" key="1">
    <citation type="journal article" date="2012" name="J. Bacteriol.">
        <title>Genome Sequence of Nitratireductor indicus Type Strain C115.</title>
        <authorList>
            <person name="Lai Q."/>
            <person name="Li G."/>
            <person name="Yu Z."/>
            <person name="Shao Z."/>
        </authorList>
    </citation>
    <scope>NUCLEOTIDE SEQUENCE [LARGE SCALE GENOMIC DNA]</scope>
    <source>
        <strain evidence="10 11">C115</strain>
    </source>
</reference>
<name>K2MYN0_9HYPH</name>
<evidence type="ECO:0000256" key="3">
    <source>
        <dbReference type="ARBA" id="ARBA00022741"/>
    </source>
</evidence>
<dbReference type="EMBL" id="AMSI01000018">
    <property type="protein sequence ID" value="EKF40373.1"/>
    <property type="molecule type" value="Genomic_DNA"/>
</dbReference>
<keyword evidence="5 7" id="KW-0143">Chaperone</keyword>
<dbReference type="Proteomes" id="UP000007374">
    <property type="component" value="Unassembled WGS sequence"/>
</dbReference>
<evidence type="ECO:0000256" key="4">
    <source>
        <dbReference type="ARBA" id="ARBA00022840"/>
    </source>
</evidence>
<dbReference type="GO" id="GO:0005737">
    <property type="term" value="C:cytoplasm"/>
    <property type="evidence" value="ECO:0007669"/>
    <property type="project" value="UniProtKB-SubCell"/>
</dbReference>
<dbReference type="GO" id="GO:0016853">
    <property type="term" value="F:isomerase activity"/>
    <property type="evidence" value="ECO:0007669"/>
    <property type="project" value="UniProtKB-KW"/>
</dbReference>
<dbReference type="PROSITE" id="PS00296">
    <property type="entry name" value="CHAPERONINS_CPN60"/>
    <property type="match status" value="1"/>
</dbReference>
<sequence>MSAKEIRFSNDARDRMLRGVELLNNAVKVTLGPKGRNVVIDKAYGAPRITKDGVTVAKEIELSDKFENMGAQMVREVASKTNDLAGDGTTTATVLAASILREGAKLVAAGMNPMDLKRGIDLGVAAVVREIQTRARKVKSSAEVAQVGTIAANGDATVGEMIARAMDKVGNEGVITVEEAKTAETELDVVEGMQFDRGYLSPYFVTDPEKMRVELDDPYILIHEKRLGNLQAMLPVLEAVVQSGKPLLIISEDVEGEALATLVVNKLRGGLKVAAVKAPGFGDRRKAMLEDIAVLAAGQIISEDLGIKLENVTLDMLGRAKRIVIEKDTTTIIDGSGDKPSIAARISQIKAQIEETTSDYDKEKLQERLAKLAGGVAVIRVGGVTETEVKEKKDRIDDALNATRAAVEEGIVPGGGVALLRAIAVLAPLTGDNADITAGISIVRRALEAPVRQIAENAGVEGSIVVGKLTDSKDPNQGFDAQTETYVDMIKAGIVDPAKVVRTALQDAGSIAALLITAEAMIADVPAKDSTLTAGNGGMGGMGY</sequence>
<feature type="binding site" evidence="7">
    <location>
        <position position="51"/>
    </location>
    <ligand>
        <name>ATP</name>
        <dbReference type="ChEBI" id="CHEBI:30616"/>
    </ligand>
</feature>
<dbReference type="Gene3D" id="1.10.560.10">
    <property type="entry name" value="GroEL-like equatorial domain"/>
    <property type="match status" value="1"/>
</dbReference>
<accession>K2MYN0</accession>
<evidence type="ECO:0000256" key="9">
    <source>
        <dbReference type="RuleBase" id="RU000419"/>
    </source>
</evidence>
<dbReference type="InterPro" id="IPR027409">
    <property type="entry name" value="GroEL-like_apical_dom_sf"/>
</dbReference>
<comment type="subcellular location">
    <subcellularLocation>
        <location evidence="7">Cytoplasm</location>
    </subcellularLocation>
</comment>
<evidence type="ECO:0000256" key="8">
    <source>
        <dbReference type="RuleBase" id="RU000418"/>
    </source>
</evidence>
<evidence type="ECO:0000313" key="10">
    <source>
        <dbReference type="EMBL" id="EKF40373.1"/>
    </source>
</evidence>
<dbReference type="Gene3D" id="3.30.260.10">
    <property type="entry name" value="TCP-1-like chaperonin intermediate domain"/>
    <property type="match status" value="1"/>
</dbReference>
<dbReference type="STRING" id="721133.SAMN05216176_114108"/>
<dbReference type="NCBIfam" id="NF009488">
    <property type="entry name" value="PRK12850.1"/>
    <property type="match status" value="1"/>
</dbReference>
<feature type="binding site" evidence="7">
    <location>
        <begin position="30"/>
        <end position="33"/>
    </location>
    <ligand>
        <name>ATP</name>
        <dbReference type="ChEBI" id="CHEBI:30616"/>
    </ligand>
</feature>
<dbReference type="NCBIfam" id="NF000592">
    <property type="entry name" value="PRK00013.1"/>
    <property type="match status" value="1"/>
</dbReference>
<feature type="binding site" evidence="7">
    <location>
        <position position="496"/>
    </location>
    <ligand>
        <name>ATP</name>
        <dbReference type="ChEBI" id="CHEBI:30616"/>
    </ligand>
</feature>
<keyword evidence="4 7" id="KW-0067">ATP-binding</keyword>
<dbReference type="NCBIfam" id="NF009489">
    <property type="entry name" value="PRK12851.1"/>
    <property type="match status" value="1"/>
</dbReference>
<dbReference type="EC" id="5.6.1.7" evidence="7"/>
<comment type="subunit">
    <text evidence="7 9">Forms a cylinder of 14 subunits composed of two heptameric rings stacked back-to-back. Interacts with the co-chaperonin GroES.</text>
</comment>
<keyword evidence="3 7" id="KW-0547">Nucleotide-binding</keyword>
<dbReference type="SUPFAM" id="SSF52029">
    <property type="entry name" value="GroEL apical domain-like"/>
    <property type="match status" value="1"/>
</dbReference>
<dbReference type="GO" id="GO:0042026">
    <property type="term" value="P:protein refolding"/>
    <property type="evidence" value="ECO:0007669"/>
    <property type="project" value="UniProtKB-UniRule"/>
</dbReference>
<dbReference type="eggNOG" id="COG0459">
    <property type="taxonomic scope" value="Bacteria"/>
</dbReference>
<dbReference type="FunFam" id="3.50.7.10:FF:000001">
    <property type="entry name" value="60 kDa chaperonin"/>
    <property type="match status" value="1"/>
</dbReference>
<dbReference type="SUPFAM" id="SSF54849">
    <property type="entry name" value="GroEL-intermediate domain like"/>
    <property type="match status" value="1"/>
</dbReference>
<feature type="binding site" evidence="7">
    <location>
        <position position="415"/>
    </location>
    <ligand>
        <name>ATP</name>
        <dbReference type="ChEBI" id="CHEBI:30616"/>
    </ligand>
</feature>
<keyword evidence="6 7" id="KW-0413">Isomerase</keyword>
<dbReference type="AlphaFoldDB" id="K2MYN0"/>
<keyword evidence="2 7" id="KW-0963">Cytoplasm</keyword>
<dbReference type="InterPro" id="IPR027410">
    <property type="entry name" value="TCP-1-like_intermed_sf"/>
</dbReference>
<evidence type="ECO:0000256" key="5">
    <source>
        <dbReference type="ARBA" id="ARBA00023186"/>
    </source>
</evidence>
<dbReference type="GO" id="GO:0005524">
    <property type="term" value="F:ATP binding"/>
    <property type="evidence" value="ECO:0007669"/>
    <property type="project" value="UniProtKB-UniRule"/>
</dbReference>
<comment type="caution">
    <text evidence="7">Lacks conserved residue(s) required for the propagation of feature annotation.</text>
</comment>
<dbReference type="InterPro" id="IPR018370">
    <property type="entry name" value="Chaperonin_Cpn60_CS"/>
</dbReference>
<comment type="similarity">
    <text evidence="1 7 8">Belongs to the chaperonin (HSP60) family.</text>
</comment>
<dbReference type="HAMAP" id="MF_00600">
    <property type="entry name" value="CH60"/>
    <property type="match status" value="1"/>
</dbReference>
<dbReference type="PATRIC" id="fig|1231190.3.peg.4294"/>
<proteinExistence type="inferred from homology"/>
<dbReference type="PANTHER" id="PTHR45633">
    <property type="entry name" value="60 KDA HEAT SHOCK PROTEIN, MITOCHONDRIAL"/>
    <property type="match status" value="1"/>
</dbReference>
<dbReference type="Pfam" id="PF00118">
    <property type="entry name" value="Cpn60_TCP1"/>
    <property type="match status" value="1"/>
</dbReference>
<evidence type="ECO:0000313" key="11">
    <source>
        <dbReference type="Proteomes" id="UP000007374"/>
    </source>
</evidence>
<dbReference type="NCBIfam" id="NF009487">
    <property type="entry name" value="PRK12849.1"/>
    <property type="match status" value="1"/>
</dbReference>
<dbReference type="OrthoDB" id="9766614at2"/>
<keyword evidence="11" id="KW-1185">Reference proteome</keyword>
<comment type="caution">
    <text evidence="10">The sequence shown here is derived from an EMBL/GenBank/DDBJ whole genome shotgun (WGS) entry which is preliminary data.</text>
</comment>
<evidence type="ECO:0000256" key="2">
    <source>
        <dbReference type="ARBA" id="ARBA00022490"/>
    </source>
</evidence>
<evidence type="ECO:0000256" key="1">
    <source>
        <dbReference type="ARBA" id="ARBA00006607"/>
    </source>
</evidence>
<gene>
    <name evidence="7 10" type="primary">groEL</name>
    <name evidence="7" type="synonym">groL</name>
    <name evidence="10" type="ORF">NA8A_20782</name>
</gene>
<comment type="function">
    <text evidence="7 9">Together with its co-chaperonin GroES, plays an essential role in assisting protein folding. The GroEL-GroES system forms a nano-cage that allows encapsulation of the non-native substrate proteins and provides a physical environment optimized to promote and accelerate protein folding.</text>
</comment>
<dbReference type="CDD" id="cd03344">
    <property type="entry name" value="GroEL"/>
    <property type="match status" value="1"/>
</dbReference>
<dbReference type="InterPro" id="IPR027413">
    <property type="entry name" value="GROEL-like_equatorial_sf"/>
</dbReference>
<dbReference type="RefSeq" id="WP_009452380.1">
    <property type="nucleotide sequence ID" value="NZ_AMSI01000018.1"/>
</dbReference>
<organism evidence="10 11">
    <name type="scientific">Nitratireductor indicus C115</name>
    <dbReference type="NCBI Taxonomy" id="1231190"/>
    <lineage>
        <taxon>Bacteria</taxon>
        <taxon>Pseudomonadati</taxon>
        <taxon>Pseudomonadota</taxon>
        <taxon>Alphaproteobacteria</taxon>
        <taxon>Hyphomicrobiales</taxon>
        <taxon>Phyllobacteriaceae</taxon>
        <taxon>Nitratireductor</taxon>
    </lineage>
</organism>
<evidence type="ECO:0000256" key="6">
    <source>
        <dbReference type="ARBA" id="ARBA00023235"/>
    </source>
</evidence>
<evidence type="ECO:0000256" key="7">
    <source>
        <dbReference type="HAMAP-Rule" id="MF_00600"/>
    </source>
</evidence>
<dbReference type="SUPFAM" id="SSF48592">
    <property type="entry name" value="GroEL equatorial domain-like"/>
    <property type="match status" value="1"/>
</dbReference>
<dbReference type="FunFam" id="1.10.560.10:FF:000001">
    <property type="entry name" value="60 kDa chaperonin"/>
    <property type="match status" value="1"/>
</dbReference>
<dbReference type="NCBIfam" id="TIGR02348">
    <property type="entry name" value="GroEL"/>
    <property type="match status" value="1"/>
</dbReference>
<dbReference type="InterPro" id="IPR001844">
    <property type="entry name" value="Cpn60/GroEL"/>
</dbReference>
<dbReference type="Gene3D" id="3.50.7.10">
    <property type="entry name" value="GroEL"/>
    <property type="match status" value="1"/>
</dbReference>